<dbReference type="Pfam" id="PF04685">
    <property type="entry name" value="DUF608"/>
    <property type="match status" value="1"/>
</dbReference>
<protein>
    <recommendedName>
        <fullName evidence="5">NLGase</fullName>
    </recommendedName>
</protein>
<dbReference type="Pfam" id="PF12215">
    <property type="entry name" value="Glyco_hydr_116N"/>
    <property type="match status" value="1"/>
</dbReference>
<dbReference type="AlphaFoldDB" id="A0A6B2KY59"/>
<dbReference type="Gene3D" id="1.50.10.10">
    <property type="match status" value="1"/>
</dbReference>
<accession>A0A6B2KY59</accession>
<proteinExistence type="predicted"/>
<dbReference type="GO" id="GO:0005975">
    <property type="term" value="P:carbohydrate metabolic process"/>
    <property type="evidence" value="ECO:0007669"/>
    <property type="project" value="InterPro"/>
</dbReference>
<dbReference type="InterPro" id="IPR024462">
    <property type="entry name" value="GH116_N"/>
</dbReference>
<dbReference type="InterPro" id="IPR008928">
    <property type="entry name" value="6-hairpin_glycosidase_sf"/>
</dbReference>
<dbReference type="GO" id="GO:0008422">
    <property type="term" value="F:beta-glucosidase activity"/>
    <property type="evidence" value="ECO:0007669"/>
    <property type="project" value="TreeGrafter"/>
</dbReference>
<feature type="region of interest" description="Disordered" evidence="1">
    <location>
        <begin position="721"/>
        <end position="767"/>
    </location>
</feature>
<evidence type="ECO:0008006" key="5">
    <source>
        <dbReference type="Google" id="ProtNLM"/>
    </source>
</evidence>
<dbReference type="InterPro" id="IPR006775">
    <property type="entry name" value="GH116_catalytic"/>
</dbReference>
<dbReference type="InterPro" id="IPR012341">
    <property type="entry name" value="6hp_glycosidase-like_sf"/>
</dbReference>
<evidence type="ECO:0000256" key="1">
    <source>
        <dbReference type="SAM" id="MobiDB-lite"/>
    </source>
</evidence>
<sequence>MYVPSKENPPKHPVFSSWNFKGVKGKKSQYHGLFPQAWTVYDGEPDPDLKLTCHQVSPVIPNDYKRSSYPCGVFVWTVQNTTDKIKNVSLMFTFQNGDGSDSDANGGHYNEVYRKEYLTHEIVGIRMQHNSKQTIYSETDKTDITFKDPVSLMISTKIDYDEFGAGVIESTRNVKKSKNRVVTYCGRFETNNEDSLKFLWNQFKEHGRLNDDEDTNPSAPGQTIGAALCVSDRIEPHSSITIKFSLAWDAPVARFSSGNHYFRRYTDFFSKDGHSIHQITATALREVDNWIKEINNWQQPVLSADLPLAYKTALFNELYFIVDGGTVWTSGDDSNPIGKFFYLEGHEYLMCNTYDVHFYASFALTMLWPELQLSLQRDFAEATTKEYAKDHWIIAPNIVTKRKVQWAVPHDLGNPGEDPWVLPNAYNLQEIDKWKDLPCKFVLQVYRDYVFTKNRQYLEEMYKVIKEIMHYTIKNFDKNGDGMIENEGFPDQTYDVWSASGCSAYCGGLWVAALKACRAIAFELGDDSGAALYDNQYQLARKVYETLWNGEYFNYDSSNGNHSDSIQSDQMAGNWYSVSCGLGSIIPFEQVRSSLNTIYQKNVKGFAKGKVGALNGVCPNGSVDDSCLQSQEVWAGVTFGLIASMLQAGLTEQAWDVLSGMINTAYNKWGYIYDTPEAWTVEGRYRSKGYMRPLSVWAIQWVLEHPDFLSTDDYTAHIDELKKHPEDKPPKLQDSKEPLEEEKLSKDQNKGLKEGDQVQEKDKGAEE</sequence>
<organism evidence="4">
    <name type="scientific">Arcella intermedia</name>
    <dbReference type="NCBI Taxonomy" id="1963864"/>
    <lineage>
        <taxon>Eukaryota</taxon>
        <taxon>Amoebozoa</taxon>
        <taxon>Tubulinea</taxon>
        <taxon>Elardia</taxon>
        <taxon>Arcellinida</taxon>
        <taxon>Sphaerothecina</taxon>
        <taxon>Arcellidae</taxon>
        <taxon>Arcella</taxon>
    </lineage>
</organism>
<dbReference type="PANTHER" id="PTHR12654:SF0">
    <property type="entry name" value="NON-LYSOSOMAL GLUCOSYLCERAMIDASE"/>
    <property type="match status" value="1"/>
</dbReference>
<evidence type="ECO:0000259" key="2">
    <source>
        <dbReference type="Pfam" id="PF04685"/>
    </source>
</evidence>
<dbReference type="InterPro" id="IPR052566">
    <property type="entry name" value="Non-lysos_glucosylceramidase"/>
</dbReference>
<evidence type="ECO:0000259" key="3">
    <source>
        <dbReference type="Pfam" id="PF12215"/>
    </source>
</evidence>
<evidence type="ECO:0000313" key="4">
    <source>
        <dbReference type="EMBL" id="NDV29694.1"/>
    </source>
</evidence>
<dbReference type="SUPFAM" id="SSF48208">
    <property type="entry name" value="Six-hairpin glycosidases"/>
    <property type="match status" value="1"/>
</dbReference>
<dbReference type="EMBL" id="GIBP01000725">
    <property type="protein sequence ID" value="NDV29694.1"/>
    <property type="molecule type" value="Transcribed_RNA"/>
</dbReference>
<feature type="domain" description="Glycosyl-hydrolase family 116 catalytic region" evidence="2">
    <location>
        <begin position="338"/>
        <end position="699"/>
    </location>
</feature>
<dbReference type="PANTHER" id="PTHR12654">
    <property type="entry name" value="BILE ACID BETA-GLUCOSIDASE-RELATED"/>
    <property type="match status" value="1"/>
</dbReference>
<name>A0A6B2KY59_9EUKA</name>
<feature type="domain" description="Glycosyl-hydrolase family 116 N-terminal" evidence="3">
    <location>
        <begin position="10"/>
        <end position="290"/>
    </location>
</feature>
<reference evidence="4" key="1">
    <citation type="journal article" date="2020" name="J. Eukaryot. Microbiol.">
        <title>De novo Sequencing, Assembly and Annotation of the Transcriptome for the Free-Living Testate Amoeba Arcella intermedia.</title>
        <authorList>
            <person name="Ribeiro G.M."/>
            <person name="Porfirio-Sousa A.L."/>
            <person name="Maurer-Alcala X.X."/>
            <person name="Katz L.A."/>
            <person name="Lahr D.J.G."/>
        </authorList>
    </citation>
    <scope>NUCLEOTIDE SEQUENCE</scope>
</reference>